<comment type="caution">
    <text evidence="2">The sequence shown here is derived from an EMBL/GenBank/DDBJ whole genome shotgun (WGS) entry which is preliminary data.</text>
</comment>
<organism evidence="2 3">
    <name type="scientific">Hymenobacter lucidus</name>
    <dbReference type="NCBI Taxonomy" id="2880930"/>
    <lineage>
        <taxon>Bacteria</taxon>
        <taxon>Pseudomonadati</taxon>
        <taxon>Bacteroidota</taxon>
        <taxon>Cytophagia</taxon>
        <taxon>Cytophagales</taxon>
        <taxon>Hymenobacteraceae</taxon>
        <taxon>Hymenobacter</taxon>
    </lineage>
</organism>
<name>A0ABS8AQ07_9BACT</name>
<evidence type="ECO:0000256" key="1">
    <source>
        <dbReference type="SAM" id="SignalP"/>
    </source>
</evidence>
<gene>
    <name evidence="2" type="ORF">LGH74_09925</name>
</gene>
<feature type="signal peptide" evidence="1">
    <location>
        <begin position="1"/>
        <end position="19"/>
    </location>
</feature>
<evidence type="ECO:0008006" key="4">
    <source>
        <dbReference type="Google" id="ProtNLM"/>
    </source>
</evidence>
<keyword evidence="1" id="KW-0732">Signal</keyword>
<sequence length="186" mass="20863">MQRNLLTWFLLLGSALAISACCANNECVCLDNTDDAVYLKFSLDSLGGTGFFYRELRTIYIRRIPVRGANETAVLPAPDSVLITRTRTQLRDTIVLSPTTPFTSSGRRFDAYSYVIRLARREKDPKPFIISNLSVQGVFDEASGCCTCYRNSVKTFKLTNGLKNNKPDTIRYNFSGLPAQTLVLKR</sequence>
<dbReference type="EMBL" id="JAJADR010000002">
    <property type="protein sequence ID" value="MCB2408295.1"/>
    <property type="molecule type" value="Genomic_DNA"/>
</dbReference>
<feature type="chain" id="PRO_5045837282" description="Lipoprotein" evidence="1">
    <location>
        <begin position="20"/>
        <end position="186"/>
    </location>
</feature>
<protein>
    <recommendedName>
        <fullName evidence="4">Lipoprotein</fullName>
    </recommendedName>
</protein>
<proteinExistence type="predicted"/>
<dbReference type="PROSITE" id="PS51257">
    <property type="entry name" value="PROKAR_LIPOPROTEIN"/>
    <property type="match status" value="1"/>
</dbReference>
<evidence type="ECO:0000313" key="3">
    <source>
        <dbReference type="Proteomes" id="UP001165296"/>
    </source>
</evidence>
<evidence type="ECO:0000313" key="2">
    <source>
        <dbReference type="EMBL" id="MCB2408295.1"/>
    </source>
</evidence>
<reference evidence="2" key="1">
    <citation type="submission" date="2021-10" db="EMBL/GenBank/DDBJ databases">
        <authorList>
            <person name="Dean J.D."/>
            <person name="Kim M.K."/>
            <person name="Newey C.N."/>
            <person name="Stoker T.S."/>
            <person name="Thompson D.W."/>
            <person name="Grose J.H."/>
        </authorList>
    </citation>
    <scope>NUCLEOTIDE SEQUENCE</scope>
    <source>
        <strain evidence="2">BT178</strain>
    </source>
</reference>
<dbReference type="RefSeq" id="WP_226175210.1">
    <property type="nucleotide sequence ID" value="NZ_JAJADR010000002.1"/>
</dbReference>
<keyword evidence="3" id="KW-1185">Reference proteome</keyword>
<dbReference type="Proteomes" id="UP001165296">
    <property type="component" value="Unassembled WGS sequence"/>
</dbReference>
<accession>A0ABS8AQ07</accession>